<evidence type="ECO:0000313" key="4">
    <source>
        <dbReference type="Proteomes" id="UP000427373"/>
    </source>
</evidence>
<dbReference type="RefSeq" id="WP_156015723.1">
    <property type="nucleotide sequence ID" value="NZ_CP045484.1"/>
</dbReference>
<evidence type="ECO:0000313" key="5">
    <source>
        <dbReference type="Proteomes" id="UP000582213"/>
    </source>
</evidence>
<dbReference type="OrthoDB" id="39924at2157"/>
<reference evidence="2 5" key="2">
    <citation type="submission" date="2020-08" db="EMBL/GenBank/DDBJ databases">
        <title>Genomic Encyclopedia of Type Strains, Phase IV (KMG-IV): sequencing the most valuable type-strain genomes for metagenomic binning, comparative biology and taxonomic classification.</title>
        <authorList>
            <person name="Goeker M."/>
        </authorList>
    </citation>
    <scope>NUCLEOTIDE SEQUENCE [LARGE SCALE GENOMIC DNA]</scope>
    <source>
        <strain evidence="2 5">DSM 12421</strain>
    </source>
</reference>
<sequence>MKIGVRTLWLIIIFCNTIDLLISYGLWTGYIAITGGAFEANPIVSIIENNGVLVLPDLVSLKIIELSIIYWITKLTQKREILLKIAALISILVVIYEIFILPSLSAII</sequence>
<feature type="transmembrane region" description="Helical" evidence="1">
    <location>
        <begin position="53"/>
        <end position="73"/>
    </location>
</feature>
<dbReference type="KEGG" id="soh:D1869_14330"/>
<dbReference type="EMBL" id="JACHFY010000052">
    <property type="protein sequence ID" value="MBB5255213.1"/>
    <property type="molecule type" value="Genomic_DNA"/>
</dbReference>
<evidence type="ECO:0000313" key="3">
    <source>
        <dbReference type="EMBL" id="QGR18233.1"/>
    </source>
</evidence>
<name>A0A650CKI5_SULOH</name>
<keyword evidence="1" id="KW-1133">Transmembrane helix</keyword>
<dbReference type="EMBL" id="CP045484">
    <property type="protein sequence ID" value="QGR18233.1"/>
    <property type="molecule type" value="Genomic_DNA"/>
</dbReference>
<keyword evidence="4" id="KW-1185">Reference proteome</keyword>
<gene>
    <name evidence="3" type="ORF">D1869_14330</name>
    <name evidence="2" type="ORF">HNQ62_002988</name>
</gene>
<evidence type="ECO:0000256" key="1">
    <source>
        <dbReference type="SAM" id="Phobius"/>
    </source>
</evidence>
<proteinExistence type="predicted"/>
<accession>A0A650CKI5</accession>
<keyword evidence="1" id="KW-0812">Transmembrane</keyword>
<dbReference type="Proteomes" id="UP000582213">
    <property type="component" value="Unassembled WGS sequence"/>
</dbReference>
<evidence type="ECO:0008006" key="6">
    <source>
        <dbReference type="Google" id="ProtNLM"/>
    </source>
</evidence>
<dbReference type="GeneID" id="42802445"/>
<feature type="transmembrane region" description="Helical" evidence="1">
    <location>
        <begin position="7"/>
        <end position="33"/>
    </location>
</feature>
<feature type="transmembrane region" description="Helical" evidence="1">
    <location>
        <begin position="85"/>
        <end position="107"/>
    </location>
</feature>
<organism evidence="3 4">
    <name type="scientific">Sulfurisphaera ohwakuensis</name>
    <dbReference type="NCBI Taxonomy" id="69656"/>
    <lineage>
        <taxon>Archaea</taxon>
        <taxon>Thermoproteota</taxon>
        <taxon>Thermoprotei</taxon>
        <taxon>Sulfolobales</taxon>
        <taxon>Sulfolobaceae</taxon>
        <taxon>Sulfurisphaera</taxon>
    </lineage>
</organism>
<keyword evidence="1" id="KW-0472">Membrane</keyword>
<evidence type="ECO:0000313" key="2">
    <source>
        <dbReference type="EMBL" id="MBB5255213.1"/>
    </source>
</evidence>
<dbReference type="Proteomes" id="UP000427373">
    <property type="component" value="Chromosome"/>
</dbReference>
<reference evidence="3 4" key="1">
    <citation type="submission" date="2019-10" db="EMBL/GenBank/DDBJ databases">
        <title>Genome Sequences from Six Type Strain Members of the Archaeal Family Sulfolobaceae: Acidianus ambivalens, Acidianus infernus, Metallosphaera prunae, Stygiolobus azoricus, Sulfolobus metallicus, and Sulfurisphaera ohwakuensis.</title>
        <authorList>
            <person name="Counts J.A."/>
            <person name="Kelly R.M."/>
        </authorList>
    </citation>
    <scope>NUCLEOTIDE SEQUENCE [LARGE SCALE GENOMIC DNA]</scope>
    <source>
        <strain evidence="3 4">TA-1</strain>
    </source>
</reference>
<protein>
    <recommendedName>
        <fullName evidence="6">DUF5658 domain-containing protein</fullName>
    </recommendedName>
</protein>
<dbReference type="AlphaFoldDB" id="A0A650CKI5"/>